<dbReference type="RefSeq" id="WP_069096013.1">
    <property type="nucleotide sequence ID" value="NZ_MASI01000009.1"/>
</dbReference>
<dbReference type="Pfam" id="PF04995">
    <property type="entry name" value="CcmD"/>
    <property type="match status" value="1"/>
</dbReference>
<feature type="region of interest" description="Disordered" evidence="12">
    <location>
        <begin position="46"/>
        <end position="138"/>
    </location>
</feature>
<keyword evidence="5" id="KW-0813">Transport</keyword>
<protein>
    <recommendedName>
        <fullName evidence="4">Heme exporter protein D</fullName>
    </recommendedName>
</protein>
<keyword evidence="6" id="KW-1003">Cell membrane</keyword>
<evidence type="ECO:0000256" key="1">
    <source>
        <dbReference type="ARBA" id="ARBA00002442"/>
    </source>
</evidence>
<evidence type="ECO:0000256" key="10">
    <source>
        <dbReference type="ARBA" id="ARBA00022989"/>
    </source>
</evidence>
<evidence type="ECO:0000256" key="4">
    <source>
        <dbReference type="ARBA" id="ARBA00016461"/>
    </source>
</evidence>
<evidence type="ECO:0000256" key="5">
    <source>
        <dbReference type="ARBA" id="ARBA00022448"/>
    </source>
</evidence>
<evidence type="ECO:0000256" key="8">
    <source>
        <dbReference type="ARBA" id="ARBA00022692"/>
    </source>
</evidence>
<keyword evidence="10 13" id="KW-1133">Transmembrane helix</keyword>
<dbReference type="AlphaFoldDB" id="A0A1E2RVM4"/>
<keyword evidence="15" id="KW-1185">Reference proteome</keyword>
<accession>A0A1E2RVM4</accession>
<comment type="caution">
    <text evidence="14">The sequence shown here is derived from an EMBL/GenBank/DDBJ whole genome shotgun (WGS) entry which is preliminary data.</text>
</comment>
<keyword evidence="7" id="KW-0997">Cell inner membrane</keyword>
<comment type="similarity">
    <text evidence="3">Belongs to the CcmD/CycX/HelD family.</text>
</comment>
<name>A0A1E2RVM4_9HYPH</name>
<evidence type="ECO:0000256" key="13">
    <source>
        <dbReference type="SAM" id="Phobius"/>
    </source>
</evidence>
<reference evidence="14 15" key="1">
    <citation type="submission" date="2016-07" db="EMBL/GenBank/DDBJ databases">
        <title>Draft genome sequence of Methyloligella halotolerans C2T (VKM B-2706T=CCUG 61687T=DSM 25045T), a halotolerant polyhydroxybutyrate accumulating methylotroph.</title>
        <authorList>
            <person name="Vasilenko O.V."/>
            <person name="Doronina N.V."/>
            <person name="Poroshina M.N."/>
            <person name="Tarlachkov S.V."/>
            <person name="Trotsenko Y.A."/>
        </authorList>
    </citation>
    <scope>NUCLEOTIDE SEQUENCE [LARGE SCALE GENOMIC DNA]</scope>
    <source>
        <strain evidence="14 15">VKM B-2706</strain>
    </source>
</reference>
<dbReference type="InterPro" id="IPR007078">
    <property type="entry name" value="Haem_export_protD_CcmD"/>
</dbReference>
<dbReference type="GO" id="GO:0017004">
    <property type="term" value="P:cytochrome complex assembly"/>
    <property type="evidence" value="ECO:0007669"/>
    <property type="project" value="UniProtKB-KW"/>
</dbReference>
<proteinExistence type="inferred from homology"/>
<feature type="transmembrane region" description="Helical" evidence="13">
    <location>
        <begin position="12"/>
        <end position="35"/>
    </location>
</feature>
<feature type="compositionally biased region" description="Basic residues" evidence="12">
    <location>
        <begin position="110"/>
        <end position="122"/>
    </location>
</feature>
<evidence type="ECO:0000256" key="2">
    <source>
        <dbReference type="ARBA" id="ARBA00004377"/>
    </source>
</evidence>
<keyword evidence="11 13" id="KW-0472">Membrane</keyword>
<dbReference type="GO" id="GO:0015886">
    <property type="term" value="P:heme transport"/>
    <property type="evidence" value="ECO:0007669"/>
    <property type="project" value="InterPro"/>
</dbReference>
<sequence length="138" mass="14634">MLHNALDLGPHAAFIWGAYAVTAICVIGLTVGVVANDRRQRRLLADLEARGITRRSAAKPTTADSSAEKPSTGTAEEPAKQTSPKPRSPAKASTTAEPKRAQSTTAKPKSQAKRAPSRRKSPAKPAQSARPASRRESK</sequence>
<dbReference type="GO" id="GO:0005886">
    <property type="term" value="C:plasma membrane"/>
    <property type="evidence" value="ECO:0007669"/>
    <property type="project" value="UniProtKB-SubCell"/>
</dbReference>
<evidence type="ECO:0000256" key="12">
    <source>
        <dbReference type="SAM" id="MobiDB-lite"/>
    </source>
</evidence>
<evidence type="ECO:0000256" key="11">
    <source>
        <dbReference type="ARBA" id="ARBA00023136"/>
    </source>
</evidence>
<evidence type="ECO:0000256" key="9">
    <source>
        <dbReference type="ARBA" id="ARBA00022748"/>
    </source>
</evidence>
<keyword evidence="9" id="KW-0201">Cytochrome c-type biogenesis</keyword>
<evidence type="ECO:0000256" key="6">
    <source>
        <dbReference type="ARBA" id="ARBA00022475"/>
    </source>
</evidence>
<feature type="compositionally biased region" description="Polar residues" evidence="12">
    <location>
        <begin position="62"/>
        <end position="108"/>
    </location>
</feature>
<evidence type="ECO:0000313" key="14">
    <source>
        <dbReference type="EMBL" id="ODA66212.1"/>
    </source>
</evidence>
<dbReference type="NCBIfam" id="TIGR03141">
    <property type="entry name" value="cytochro_ccmD"/>
    <property type="match status" value="1"/>
</dbReference>
<gene>
    <name evidence="14" type="ORF">A7A08_02859</name>
</gene>
<evidence type="ECO:0000256" key="3">
    <source>
        <dbReference type="ARBA" id="ARBA00008741"/>
    </source>
</evidence>
<organism evidence="14 15">
    <name type="scientific">Methyloligella halotolerans</name>
    <dbReference type="NCBI Taxonomy" id="1177755"/>
    <lineage>
        <taxon>Bacteria</taxon>
        <taxon>Pseudomonadati</taxon>
        <taxon>Pseudomonadota</taxon>
        <taxon>Alphaproteobacteria</taxon>
        <taxon>Hyphomicrobiales</taxon>
        <taxon>Hyphomicrobiaceae</taxon>
        <taxon>Methyloligella</taxon>
    </lineage>
</organism>
<dbReference type="Proteomes" id="UP000095087">
    <property type="component" value="Unassembled WGS sequence"/>
</dbReference>
<comment type="subcellular location">
    <subcellularLocation>
        <location evidence="2">Cell inner membrane</location>
        <topology evidence="2">Single-pass membrane protein</topology>
    </subcellularLocation>
</comment>
<dbReference type="OrthoDB" id="7868669at2"/>
<dbReference type="EMBL" id="MASI01000009">
    <property type="protein sequence ID" value="ODA66212.1"/>
    <property type="molecule type" value="Genomic_DNA"/>
</dbReference>
<dbReference type="STRING" id="1177755.A7A08_02859"/>
<evidence type="ECO:0000313" key="15">
    <source>
        <dbReference type="Proteomes" id="UP000095087"/>
    </source>
</evidence>
<keyword evidence="8 13" id="KW-0812">Transmembrane</keyword>
<evidence type="ECO:0000256" key="7">
    <source>
        <dbReference type="ARBA" id="ARBA00022519"/>
    </source>
</evidence>
<comment type="function">
    <text evidence="1">Required for the export of heme to the periplasm for the biogenesis of c-type cytochromes.</text>
</comment>